<dbReference type="RefSeq" id="WP_138152197.1">
    <property type="nucleotide sequence ID" value="NZ_VANU01000002.1"/>
</dbReference>
<organism evidence="1 2">
    <name type="scientific">Arcobacter arenosus</name>
    <dbReference type="NCBI Taxonomy" id="2576037"/>
    <lineage>
        <taxon>Bacteria</taxon>
        <taxon>Pseudomonadati</taxon>
        <taxon>Campylobacterota</taxon>
        <taxon>Epsilonproteobacteria</taxon>
        <taxon>Campylobacterales</taxon>
        <taxon>Arcobacteraceae</taxon>
        <taxon>Arcobacter</taxon>
    </lineage>
</organism>
<dbReference type="EMBL" id="VANU01000002">
    <property type="protein sequence ID" value="TLP39615.1"/>
    <property type="molecule type" value="Genomic_DNA"/>
</dbReference>
<keyword evidence="2" id="KW-1185">Reference proteome</keyword>
<dbReference type="AlphaFoldDB" id="A0A5R8Y2R0"/>
<dbReference type="GO" id="GO:0005829">
    <property type="term" value="C:cytosol"/>
    <property type="evidence" value="ECO:0007669"/>
    <property type="project" value="TreeGrafter"/>
</dbReference>
<dbReference type="GO" id="GO:0051782">
    <property type="term" value="P:negative regulation of cell division"/>
    <property type="evidence" value="ECO:0007669"/>
    <property type="project" value="TreeGrafter"/>
</dbReference>
<comment type="caution">
    <text evidence="1">The sequence shown here is derived from an EMBL/GenBank/DDBJ whole genome shotgun (WGS) entry which is preliminary data.</text>
</comment>
<dbReference type="GO" id="GO:0009898">
    <property type="term" value="C:cytoplasmic side of plasma membrane"/>
    <property type="evidence" value="ECO:0007669"/>
    <property type="project" value="TreeGrafter"/>
</dbReference>
<protein>
    <recommendedName>
        <fullName evidence="3">AAA domain-containing protein</fullName>
    </recommendedName>
</protein>
<dbReference type="Gene3D" id="3.40.50.300">
    <property type="entry name" value="P-loop containing nucleotide triphosphate hydrolases"/>
    <property type="match status" value="1"/>
</dbReference>
<dbReference type="SUPFAM" id="SSF52540">
    <property type="entry name" value="P-loop containing nucleoside triphosphate hydrolases"/>
    <property type="match status" value="1"/>
</dbReference>
<dbReference type="GO" id="GO:0005524">
    <property type="term" value="F:ATP binding"/>
    <property type="evidence" value="ECO:0007669"/>
    <property type="project" value="TreeGrafter"/>
</dbReference>
<accession>A0A5R8Y2R0</accession>
<dbReference type="OrthoDB" id="5365170at2"/>
<evidence type="ECO:0000313" key="2">
    <source>
        <dbReference type="Proteomes" id="UP000308901"/>
    </source>
</evidence>
<dbReference type="Proteomes" id="UP000308901">
    <property type="component" value="Unassembled WGS sequence"/>
</dbReference>
<reference evidence="1 2" key="1">
    <citation type="submission" date="2019-05" db="EMBL/GenBank/DDBJ databases">
        <title>Arcobacter sp. nov., isolated from sea sediment.</title>
        <authorList>
            <person name="Kim W."/>
        </authorList>
    </citation>
    <scope>NUCLEOTIDE SEQUENCE [LARGE SCALE GENOMIC DNA]</scope>
    <source>
        <strain evidence="1 2">CAU 1517</strain>
    </source>
</reference>
<dbReference type="PANTHER" id="PTHR43384">
    <property type="entry name" value="SEPTUM SITE-DETERMINING PROTEIN MIND HOMOLOG, CHLOROPLASTIC-RELATED"/>
    <property type="match status" value="1"/>
</dbReference>
<sequence>MDYKQYQEYSNIQAALEIRRENVIEILQLFVLISNIQKLTFMKYDFKYNNFVYGFTIDGYDIIDDDINFINNRYSIILKDGDVIFGKITFNKKIWYRSVLRELLKKSKLALRKIFEIEKDLLSQNTPLNIFIVTDKNTVKFANKLETNLDILLNAEITTTHDVMKISDKLNKKNSKNIIIYTVQNNDLIKDDEEILRSFNEFVIVIGPNDHHLSLTCGKLNIENYISIDEFSPERIKNIILDTKYKLINKNKNDNKIIAVGGVSGGIGATTISMNAADLIAKNNPNKNVLYIDLSTTKAISNLFLTQNPIPNETIIDLVNYGDFNLKKNLELGMEKVRENFYSINGIQKHIDKDLLEKDNFIEKMLDYILKTSDHFNYIIIDTGTADASSLKSTIYDLVNEIWILTEMTLPHVSKLKTFYSLMKRAGLKDKVSFVVNRVNSLNEISSSDFDSIMNTSSKEDKLMYLKIPNDYQTLGKCWNYCELASQISKDSIFIKTLEDILRQKEYIGNSTKKPTNKKSLFSFLNKD</sequence>
<dbReference type="GO" id="GO:0016887">
    <property type="term" value="F:ATP hydrolysis activity"/>
    <property type="evidence" value="ECO:0007669"/>
    <property type="project" value="TreeGrafter"/>
</dbReference>
<dbReference type="InterPro" id="IPR050625">
    <property type="entry name" value="ParA/MinD_ATPase"/>
</dbReference>
<gene>
    <name evidence="1" type="ORF">FDK22_07030</name>
</gene>
<dbReference type="InterPro" id="IPR027417">
    <property type="entry name" value="P-loop_NTPase"/>
</dbReference>
<dbReference type="PANTHER" id="PTHR43384:SF13">
    <property type="entry name" value="SLR0110 PROTEIN"/>
    <property type="match status" value="1"/>
</dbReference>
<proteinExistence type="predicted"/>
<name>A0A5R8Y2R0_9BACT</name>
<evidence type="ECO:0008006" key="3">
    <source>
        <dbReference type="Google" id="ProtNLM"/>
    </source>
</evidence>
<evidence type="ECO:0000313" key="1">
    <source>
        <dbReference type="EMBL" id="TLP39615.1"/>
    </source>
</evidence>